<name>A0ABS6U406_9PSEU</name>
<feature type="region of interest" description="Disordered" evidence="1">
    <location>
        <begin position="25"/>
        <end position="51"/>
    </location>
</feature>
<accession>A0ABS6U406</accession>
<dbReference type="RefSeq" id="WP_218595244.1">
    <property type="nucleotide sequence ID" value="NZ_JADQDF010000001.1"/>
</dbReference>
<feature type="compositionally biased region" description="Low complexity" evidence="1">
    <location>
        <begin position="40"/>
        <end position="51"/>
    </location>
</feature>
<evidence type="ECO:0000256" key="2">
    <source>
        <dbReference type="SAM" id="SignalP"/>
    </source>
</evidence>
<evidence type="ECO:0000256" key="1">
    <source>
        <dbReference type="SAM" id="MobiDB-lite"/>
    </source>
</evidence>
<proteinExistence type="predicted"/>
<dbReference type="EMBL" id="JADQDF010000001">
    <property type="protein sequence ID" value="MBW0126889.1"/>
    <property type="molecule type" value="Genomic_DNA"/>
</dbReference>
<feature type="signal peptide" evidence="2">
    <location>
        <begin position="1"/>
        <end position="29"/>
    </location>
</feature>
<keyword evidence="4" id="KW-1185">Reference proteome</keyword>
<evidence type="ECO:0000313" key="4">
    <source>
        <dbReference type="Proteomes" id="UP000694300"/>
    </source>
</evidence>
<dbReference type="PROSITE" id="PS51257">
    <property type="entry name" value="PROKAR_LIPOPROTEIN"/>
    <property type="match status" value="1"/>
</dbReference>
<reference evidence="3 4" key="1">
    <citation type="submission" date="2020-11" db="EMBL/GenBank/DDBJ databases">
        <title>Pseudonocardia abyssalis sp. nov. and Pseudonocardia oceani sp. nov., description and phylogenomic analysis of two novel actinomycetes isolated from the deep Southern Ocean.</title>
        <authorList>
            <person name="Parra J."/>
        </authorList>
    </citation>
    <scope>NUCLEOTIDE SEQUENCE [LARGE SCALE GENOMIC DNA]</scope>
    <source>
        <strain evidence="4">KRD185</strain>
    </source>
</reference>
<keyword evidence="2" id="KW-0732">Signal</keyword>
<sequence>MTLRRLLVTTATACVLLAGCGSPTGSPTAAVDPAPPAPSGPASAGPAVPPAVAVPWPARSAAESVGLQESVDDGAQPWLLDPAELARSYVAAAYGWDDATVTAGEGTIDVTGPDGTRRVLTVAQPGRAGEGGIWVVTADEAA</sequence>
<protein>
    <submittedName>
        <fullName evidence="3">Uncharacterized protein</fullName>
    </submittedName>
</protein>
<evidence type="ECO:0000313" key="3">
    <source>
        <dbReference type="EMBL" id="MBW0126889.1"/>
    </source>
</evidence>
<organism evidence="3 4">
    <name type="scientific">Pseudonocardia oceani</name>
    <dbReference type="NCBI Taxonomy" id="2792013"/>
    <lineage>
        <taxon>Bacteria</taxon>
        <taxon>Bacillati</taxon>
        <taxon>Actinomycetota</taxon>
        <taxon>Actinomycetes</taxon>
        <taxon>Pseudonocardiales</taxon>
        <taxon>Pseudonocardiaceae</taxon>
        <taxon>Pseudonocardia</taxon>
    </lineage>
</organism>
<feature type="chain" id="PRO_5045600434" evidence="2">
    <location>
        <begin position="30"/>
        <end position="142"/>
    </location>
</feature>
<comment type="caution">
    <text evidence="3">The sequence shown here is derived from an EMBL/GenBank/DDBJ whole genome shotgun (WGS) entry which is preliminary data.</text>
</comment>
<gene>
    <name evidence="3" type="ORF">I4I82_04230</name>
</gene>
<dbReference type="Proteomes" id="UP000694300">
    <property type="component" value="Unassembled WGS sequence"/>
</dbReference>